<dbReference type="AlphaFoldDB" id="A0A4D9F2G8"/>
<evidence type="ECO:0000313" key="8">
    <source>
        <dbReference type="Proteomes" id="UP000297703"/>
    </source>
</evidence>
<comment type="caution">
    <text evidence="7">The sequence shown here is derived from an EMBL/GenBank/DDBJ whole genome shotgun (WGS) entry which is preliminary data.</text>
</comment>
<dbReference type="InterPro" id="IPR000436">
    <property type="entry name" value="Sushi_SCR_CCP_dom"/>
</dbReference>
<evidence type="ECO:0000259" key="6">
    <source>
        <dbReference type="PROSITE" id="PS50923"/>
    </source>
</evidence>
<evidence type="ECO:0000256" key="3">
    <source>
        <dbReference type="ARBA" id="ARBA00023157"/>
    </source>
</evidence>
<dbReference type="EMBL" id="QXTE01000008">
    <property type="protein sequence ID" value="TFK14793.1"/>
    <property type="molecule type" value="Genomic_DNA"/>
</dbReference>
<dbReference type="CDD" id="cd00033">
    <property type="entry name" value="CCP"/>
    <property type="match status" value="1"/>
</dbReference>
<feature type="chain" id="PRO_5020034102" evidence="5">
    <location>
        <begin position="19"/>
        <end position="84"/>
    </location>
</feature>
<dbReference type="GO" id="GO:0005615">
    <property type="term" value="C:extracellular space"/>
    <property type="evidence" value="ECO:0007669"/>
    <property type="project" value="TreeGrafter"/>
</dbReference>
<sequence length="84" mass="9610">MCMFFISTLILEAAGKCGHPPAIDNGDVMVFLKKEYDSGSRLEYKCQSFHRMKGSAFVSCESGQWTDPPVCLGRYKYLRYEKEL</sequence>
<evidence type="ECO:0000256" key="4">
    <source>
        <dbReference type="PROSITE-ProRule" id="PRU00302"/>
    </source>
</evidence>
<dbReference type="PANTHER" id="PTHR45785">
    <property type="entry name" value="COMPLEMENT FACTOR H-RELATED"/>
    <property type="match status" value="1"/>
</dbReference>
<keyword evidence="3 4" id="KW-1015">Disulfide bond</keyword>
<comment type="caution">
    <text evidence="4">Lacks conserved residue(s) required for the propagation of feature annotation.</text>
</comment>
<evidence type="ECO:0000256" key="5">
    <source>
        <dbReference type="SAM" id="SignalP"/>
    </source>
</evidence>
<dbReference type="Gene3D" id="2.10.70.10">
    <property type="entry name" value="Complement Module, domain 1"/>
    <property type="match status" value="1"/>
</dbReference>
<evidence type="ECO:0000256" key="2">
    <source>
        <dbReference type="ARBA" id="ARBA00022729"/>
    </source>
</evidence>
<dbReference type="SMART" id="SM00032">
    <property type="entry name" value="CCP"/>
    <property type="match status" value="1"/>
</dbReference>
<dbReference type="FunFam" id="2.10.70.10:FF:000026">
    <property type="entry name" value="Complement inhibitory factor H"/>
    <property type="match status" value="1"/>
</dbReference>
<keyword evidence="1 4" id="KW-0768">Sushi</keyword>
<dbReference type="SUPFAM" id="SSF57535">
    <property type="entry name" value="Complement control module/SCR domain"/>
    <property type="match status" value="1"/>
</dbReference>
<dbReference type="InterPro" id="IPR051503">
    <property type="entry name" value="ComplSys_Reg/VirEntry_Med"/>
</dbReference>
<proteinExistence type="predicted"/>
<name>A0A4D9F2G8_9SAUR</name>
<dbReference type="PROSITE" id="PS50923">
    <property type="entry name" value="SUSHI"/>
    <property type="match status" value="1"/>
</dbReference>
<dbReference type="PANTHER" id="PTHR45785:SF7">
    <property type="entry name" value="COMPLEMENT FACTOR H"/>
    <property type="match status" value="1"/>
</dbReference>
<keyword evidence="8" id="KW-1185">Reference proteome</keyword>
<dbReference type="GO" id="GO:0006956">
    <property type="term" value="P:complement activation"/>
    <property type="evidence" value="ECO:0007669"/>
    <property type="project" value="TreeGrafter"/>
</dbReference>
<accession>A0A4D9F2G8</accession>
<dbReference type="GO" id="GO:0001851">
    <property type="term" value="F:complement component C3b binding"/>
    <property type="evidence" value="ECO:0007669"/>
    <property type="project" value="TreeGrafter"/>
</dbReference>
<reference evidence="7 8" key="2">
    <citation type="submission" date="2019-04" db="EMBL/GenBank/DDBJ databases">
        <title>The genome sequence of big-headed turtle.</title>
        <authorList>
            <person name="Gong S."/>
        </authorList>
    </citation>
    <scope>NUCLEOTIDE SEQUENCE [LARGE SCALE GENOMIC DNA]</scope>
    <source>
        <strain evidence="7">DO16091913</strain>
        <tissue evidence="7">Muscle</tissue>
    </source>
</reference>
<reference evidence="7 8" key="1">
    <citation type="submission" date="2019-04" db="EMBL/GenBank/DDBJ databases">
        <title>Draft genome of the big-headed turtle Platysternon megacephalum.</title>
        <authorList>
            <person name="Gong S."/>
        </authorList>
    </citation>
    <scope>NUCLEOTIDE SEQUENCE [LARGE SCALE GENOMIC DNA]</scope>
    <source>
        <strain evidence="7">DO16091913</strain>
        <tissue evidence="7">Muscle</tissue>
    </source>
</reference>
<dbReference type="OrthoDB" id="10051774at2759"/>
<feature type="domain" description="Sushi" evidence="6">
    <location>
        <begin position="15"/>
        <end position="73"/>
    </location>
</feature>
<gene>
    <name evidence="7" type="ORF">DR999_PMT01820</name>
</gene>
<dbReference type="InterPro" id="IPR035976">
    <property type="entry name" value="Sushi/SCR/CCP_sf"/>
</dbReference>
<dbReference type="Pfam" id="PF00084">
    <property type="entry name" value="Sushi"/>
    <property type="match status" value="1"/>
</dbReference>
<evidence type="ECO:0000256" key="1">
    <source>
        <dbReference type="ARBA" id="ARBA00022659"/>
    </source>
</evidence>
<feature type="signal peptide" evidence="5">
    <location>
        <begin position="1"/>
        <end position="18"/>
    </location>
</feature>
<evidence type="ECO:0000313" key="7">
    <source>
        <dbReference type="EMBL" id="TFK14793.1"/>
    </source>
</evidence>
<dbReference type="Proteomes" id="UP000297703">
    <property type="component" value="Unassembled WGS sequence"/>
</dbReference>
<organism evidence="7 8">
    <name type="scientific">Platysternon megacephalum</name>
    <name type="common">big-headed turtle</name>
    <dbReference type="NCBI Taxonomy" id="55544"/>
    <lineage>
        <taxon>Eukaryota</taxon>
        <taxon>Metazoa</taxon>
        <taxon>Chordata</taxon>
        <taxon>Craniata</taxon>
        <taxon>Vertebrata</taxon>
        <taxon>Euteleostomi</taxon>
        <taxon>Archelosauria</taxon>
        <taxon>Testudinata</taxon>
        <taxon>Testudines</taxon>
        <taxon>Cryptodira</taxon>
        <taxon>Durocryptodira</taxon>
        <taxon>Testudinoidea</taxon>
        <taxon>Platysternidae</taxon>
        <taxon>Platysternon</taxon>
    </lineage>
</organism>
<dbReference type="STRING" id="55544.A0A4D9F2G8"/>
<feature type="disulfide bond" evidence="4">
    <location>
        <begin position="17"/>
        <end position="60"/>
    </location>
</feature>
<keyword evidence="2 5" id="KW-0732">Signal</keyword>
<protein>
    <submittedName>
        <fullName evidence="7">Oxysterol-binding protein-related protein 6</fullName>
    </submittedName>
</protein>